<dbReference type="Gene3D" id="3.40.50.12780">
    <property type="entry name" value="N-terminal domain of ligase-like"/>
    <property type="match status" value="1"/>
</dbReference>
<keyword evidence="2" id="KW-0067">ATP-binding</keyword>
<dbReference type="OrthoDB" id="9778383at2"/>
<dbReference type="Pfam" id="PF00501">
    <property type="entry name" value="AMP-binding"/>
    <property type="match status" value="1"/>
</dbReference>
<dbReference type="InterPro" id="IPR020845">
    <property type="entry name" value="AMP-binding_CS"/>
</dbReference>
<accession>A0A1H4F551</accession>
<dbReference type="GO" id="GO:0004467">
    <property type="term" value="F:long-chain fatty acid-CoA ligase activity"/>
    <property type="evidence" value="ECO:0007669"/>
    <property type="project" value="UniProtKB-EC"/>
</dbReference>
<evidence type="ECO:0000313" key="5">
    <source>
        <dbReference type="EMBL" id="SEA92341.1"/>
    </source>
</evidence>
<protein>
    <submittedName>
        <fullName evidence="5">Long-chain acyl-CoA synthetase</fullName>
    </submittedName>
</protein>
<evidence type="ECO:0000313" key="6">
    <source>
        <dbReference type="Proteomes" id="UP000182257"/>
    </source>
</evidence>
<name>A0A1H4F551_XYLRU</name>
<reference evidence="5 6" key="1">
    <citation type="submission" date="2016-10" db="EMBL/GenBank/DDBJ databases">
        <authorList>
            <person name="de Groot N.N."/>
        </authorList>
    </citation>
    <scope>NUCLEOTIDE SEQUENCE [LARGE SCALE GENOMIC DNA]</scope>
    <source>
        <strain evidence="5 6">D31d</strain>
    </source>
</reference>
<dbReference type="RefSeq" id="WP_074762300.1">
    <property type="nucleotide sequence ID" value="NZ_FNRF01000007.1"/>
</dbReference>
<evidence type="ECO:0000256" key="3">
    <source>
        <dbReference type="ARBA" id="ARBA00024484"/>
    </source>
</evidence>
<dbReference type="PANTHER" id="PTHR43272:SF33">
    <property type="entry name" value="AMP-BINDING DOMAIN-CONTAINING PROTEIN-RELATED"/>
    <property type="match status" value="1"/>
</dbReference>
<dbReference type="Proteomes" id="UP000182257">
    <property type="component" value="Unassembled WGS sequence"/>
</dbReference>
<dbReference type="InterPro" id="IPR000873">
    <property type="entry name" value="AMP-dep_synth/lig_dom"/>
</dbReference>
<organism evidence="5 6">
    <name type="scientific">Xylanibacter ruminicola</name>
    <name type="common">Prevotella ruminicola</name>
    <dbReference type="NCBI Taxonomy" id="839"/>
    <lineage>
        <taxon>Bacteria</taxon>
        <taxon>Pseudomonadati</taxon>
        <taxon>Bacteroidota</taxon>
        <taxon>Bacteroidia</taxon>
        <taxon>Bacteroidales</taxon>
        <taxon>Prevotellaceae</taxon>
        <taxon>Xylanibacter</taxon>
    </lineage>
</organism>
<dbReference type="InterPro" id="IPR042099">
    <property type="entry name" value="ANL_N_sf"/>
</dbReference>
<sequence length="553" mass="62979">MEHIPSFNALIQKSIIDNWDRDALTDFKGQTLQFHDVARKIEKLHILFENSGIQKGDKIALCGRNSSQWAVAFLATLTYGAIAVPILHEFNAEQVHNIVNHSEARLLFVGDHVATIIDPQAMPTLEGIINNPDYSLMISRTDKLTYAREHLNELYGKKFPKYFRKEHVHYYMEESPEELAVINYTSGTTGFSKGVMLPYRALWSNFDFAVSVLGNTIKAGDKVISMLPMAHMYGMAFEFIFEFLYGCHVYYLNRVPSPAIIAQALAEIRPRIVIAVPLIIEKIIRKKVFPKIQNNRMRLLLQMPVISKKVREMICQEVLKAFGGNMYEVIIGGAALNQEVERFLKRIDFPYTVGYGATECAPIICYRDWHTFAPGSCGRAALHQEVKIVSPDPQRIPGEILTKGPNVMLGYYKNPEATAETIDRDGWYHTGDLGTMDADGNVFINGRSKNMLLGPNGQNIYPEEIEDKLNSMTMVLESVVVQRDNKLVALVHPDMDEAKNMGFSEEDLKNIMEQNRNGLNEMIPAYEKISEIEIHEEEFEKTPKRSIKRYLYK</sequence>
<dbReference type="AlphaFoldDB" id="A0A1H4F551"/>
<dbReference type="PROSITE" id="PS00455">
    <property type="entry name" value="AMP_BINDING"/>
    <property type="match status" value="1"/>
</dbReference>
<feature type="domain" description="AMP-dependent synthetase/ligase" evidence="4">
    <location>
        <begin position="20"/>
        <end position="412"/>
    </location>
</feature>
<dbReference type="Gene3D" id="3.30.300.30">
    <property type="match status" value="1"/>
</dbReference>
<evidence type="ECO:0000256" key="1">
    <source>
        <dbReference type="ARBA" id="ARBA00022741"/>
    </source>
</evidence>
<dbReference type="InterPro" id="IPR045851">
    <property type="entry name" value="AMP-bd_C_sf"/>
</dbReference>
<dbReference type="GO" id="GO:0005524">
    <property type="term" value="F:ATP binding"/>
    <property type="evidence" value="ECO:0007669"/>
    <property type="project" value="UniProtKB-KW"/>
</dbReference>
<evidence type="ECO:0000259" key="4">
    <source>
        <dbReference type="Pfam" id="PF00501"/>
    </source>
</evidence>
<gene>
    <name evidence="5" type="ORF">SAMN05216462_3130</name>
</gene>
<keyword evidence="1" id="KW-0547">Nucleotide-binding</keyword>
<evidence type="ECO:0000256" key="2">
    <source>
        <dbReference type="ARBA" id="ARBA00022840"/>
    </source>
</evidence>
<dbReference type="EMBL" id="FNRF01000007">
    <property type="protein sequence ID" value="SEA92341.1"/>
    <property type="molecule type" value="Genomic_DNA"/>
</dbReference>
<dbReference type="PANTHER" id="PTHR43272">
    <property type="entry name" value="LONG-CHAIN-FATTY-ACID--COA LIGASE"/>
    <property type="match status" value="1"/>
</dbReference>
<comment type="catalytic activity">
    <reaction evidence="3">
        <text>a long-chain fatty acid + ATP + CoA = a long-chain fatty acyl-CoA + AMP + diphosphate</text>
        <dbReference type="Rhea" id="RHEA:15421"/>
        <dbReference type="ChEBI" id="CHEBI:30616"/>
        <dbReference type="ChEBI" id="CHEBI:33019"/>
        <dbReference type="ChEBI" id="CHEBI:57287"/>
        <dbReference type="ChEBI" id="CHEBI:57560"/>
        <dbReference type="ChEBI" id="CHEBI:83139"/>
        <dbReference type="ChEBI" id="CHEBI:456215"/>
        <dbReference type="EC" id="6.2.1.3"/>
    </reaction>
    <physiologicalReaction direction="left-to-right" evidence="3">
        <dbReference type="Rhea" id="RHEA:15422"/>
    </physiologicalReaction>
</comment>
<dbReference type="SUPFAM" id="SSF56801">
    <property type="entry name" value="Acetyl-CoA synthetase-like"/>
    <property type="match status" value="1"/>
</dbReference>
<dbReference type="Pfam" id="PF23562">
    <property type="entry name" value="AMP-binding_C_3"/>
    <property type="match status" value="1"/>
</dbReference>
<proteinExistence type="predicted"/>
<dbReference type="GO" id="GO:0016020">
    <property type="term" value="C:membrane"/>
    <property type="evidence" value="ECO:0007669"/>
    <property type="project" value="TreeGrafter"/>
</dbReference>